<dbReference type="Pfam" id="PF00176">
    <property type="entry name" value="SNF2-rel_dom"/>
    <property type="match status" value="1"/>
</dbReference>
<protein>
    <recommendedName>
        <fullName evidence="4">Helicase ATP-binding domain-containing protein</fullName>
    </recommendedName>
</protein>
<evidence type="ECO:0000256" key="1">
    <source>
        <dbReference type="ARBA" id="ARBA00022741"/>
    </source>
</evidence>
<name>A0A317X0D5_9EURO</name>
<keyword evidence="2" id="KW-0378">Hydrolase</keyword>
<evidence type="ECO:0000313" key="5">
    <source>
        <dbReference type="EMBL" id="PWY91735.1"/>
    </source>
</evidence>
<dbReference type="InterPro" id="IPR050628">
    <property type="entry name" value="SNF2_RAD54_helicase_TF"/>
</dbReference>
<dbReference type="SUPFAM" id="SSF52540">
    <property type="entry name" value="P-loop containing nucleoside triphosphate hydrolases"/>
    <property type="match status" value="1"/>
</dbReference>
<dbReference type="Gene3D" id="3.40.50.10810">
    <property type="entry name" value="Tandem AAA-ATPase domain"/>
    <property type="match status" value="1"/>
</dbReference>
<accession>A0A317X0D5</accession>
<dbReference type="Proteomes" id="UP000246702">
    <property type="component" value="Unassembled WGS sequence"/>
</dbReference>
<feature type="domain" description="Helicase ATP-binding" evidence="4">
    <location>
        <begin position="83"/>
        <end position="301"/>
    </location>
</feature>
<dbReference type="InterPro" id="IPR027417">
    <property type="entry name" value="P-loop_NTPase"/>
</dbReference>
<evidence type="ECO:0000256" key="3">
    <source>
        <dbReference type="ARBA" id="ARBA00022840"/>
    </source>
</evidence>
<dbReference type="OrthoDB" id="4500730at2759"/>
<dbReference type="PANTHER" id="PTHR45626">
    <property type="entry name" value="TRANSCRIPTION TERMINATION FACTOR 2-RELATED"/>
    <property type="match status" value="1"/>
</dbReference>
<dbReference type="InterPro" id="IPR014001">
    <property type="entry name" value="Helicase_ATP-bd"/>
</dbReference>
<evidence type="ECO:0000313" key="6">
    <source>
        <dbReference type="Proteomes" id="UP000246702"/>
    </source>
</evidence>
<dbReference type="InterPro" id="IPR038718">
    <property type="entry name" value="SNF2-like_sf"/>
</dbReference>
<dbReference type="EMBL" id="MSFK01000008">
    <property type="protein sequence ID" value="PWY91735.1"/>
    <property type="molecule type" value="Genomic_DNA"/>
</dbReference>
<dbReference type="InterPro" id="IPR000330">
    <property type="entry name" value="SNF2_N"/>
</dbReference>
<evidence type="ECO:0000256" key="2">
    <source>
        <dbReference type="ARBA" id="ARBA00022801"/>
    </source>
</evidence>
<evidence type="ECO:0000259" key="4">
    <source>
        <dbReference type="PROSITE" id="PS51192"/>
    </source>
</evidence>
<reference evidence="5 6" key="1">
    <citation type="submission" date="2016-12" db="EMBL/GenBank/DDBJ databases">
        <title>The genomes of Aspergillus section Nigri reveals drivers in fungal speciation.</title>
        <authorList>
            <consortium name="DOE Joint Genome Institute"/>
            <person name="Vesth T.C."/>
            <person name="Nybo J."/>
            <person name="Theobald S."/>
            <person name="Brandl J."/>
            <person name="Frisvad J.C."/>
            <person name="Nielsen K.F."/>
            <person name="Lyhne E.K."/>
            <person name="Kogle M.E."/>
            <person name="Kuo A."/>
            <person name="Riley R."/>
            <person name="Clum A."/>
            <person name="Nolan M."/>
            <person name="Lipzen A."/>
            <person name="Salamov A."/>
            <person name="Henrissat B."/>
            <person name="Wiebenga A."/>
            <person name="De Vries R.P."/>
            <person name="Grigoriev I.V."/>
            <person name="Mortensen U.H."/>
            <person name="Andersen M.R."/>
            <person name="Baker S.E."/>
        </authorList>
    </citation>
    <scope>NUCLEOTIDE SEQUENCE [LARGE SCALE GENOMIC DNA]</scope>
    <source>
        <strain evidence="5 6">CBS 115572</strain>
    </source>
</reference>
<keyword evidence="1" id="KW-0547">Nucleotide-binding</keyword>
<gene>
    <name evidence="5" type="ORF">BO94DRAFT_533191</name>
</gene>
<comment type="caution">
    <text evidence="5">The sequence shown here is derived from an EMBL/GenBank/DDBJ whole genome shotgun (WGS) entry which is preliminary data.</text>
</comment>
<dbReference type="GO" id="GO:0016787">
    <property type="term" value="F:hydrolase activity"/>
    <property type="evidence" value="ECO:0007669"/>
    <property type="project" value="UniProtKB-KW"/>
</dbReference>
<dbReference type="STRING" id="1450535.A0A317X0D5"/>
<dbReference type="GO" id="GO:0006281">
    <property type="term" value="P:DNA repair"/>
    <property type="evidence" value="ECO:0007669"/>
    <property type="project" value="TreeGrafter"/>
</dbReference>
<dbReference type="GO" id="GO:0005634">
    <property type="term" value="C:nucleus"/>
    <property type="evidence" value="ECO:0007669"/>
    <property type="project" value="TreeGrafter"/>
</dbReference>
<keyword evidence="3" id="KW-0067">ATP-binding</keyword>
<keyword evidence="6" id="KW-1185">Reference proteome</keyword>
<dbReference type="AlphaFoldDB" id="A0A317X0D5"/>
<dbReference type="RefSeq" id="XP_025469463.1">
    <property type="nucleotide sequence ID" value="XM_025611286.1"/>
</dbReference>
<dbReference type="PROSITE" id="PS51192">
    <property type="entry name" value="HELICASE_ATP_BIND_1"/>
    <property type="match status" value="1"/>
</dbReference>
<dbReference type="GO" id="GO:0005524">
    <property type="term" value="F:ATP binding"/>
    <property type="evidence" value="ECO:0007669"/>
    <property type="project" value="UniProtKB-KW"/>
</dbReference>
<organism evidence="5 6">
    <name type="scientific">Aspergillus sclerotioniger CBS 115572</name>
    <dbReference type="NCBI Taxonomy" id="1450535"/>
    <lineage>
        <taxon>Eukaryota</taxon>
        <taxon>Fungi</taxon>
        <taxon>Dikarya</taxon>
        <taxon>Ascomycota</taxon>
        <taxon>Pezizomycotina</taxon>
        <taxon>Eurotiomycetes</taxon>
        <taxon>Eurotiomycetidae</taxon>
        <taxon>Eurotiales</taxon>
        <taxon>Aspergillaceae</taxon>
        <taxon>Aspergillus</taxon>
        <taxon>Aspergillus subgen. Circumdati</taxon>
    </lineage>
</organism>
<dbReference type="SMART" id="SM00487">
    <property type="entry name" value="DEXDc"/>
    <property type="match status" value="1"/>
</dbReference>
<dbReference type="GO" id="GO:0008094">
    <property type="term" value="F:ATP-dependent activity, acting on DNA"/>
    <property type="evidence" value="ECO:0007669"/>
    <property type="project" value="TreeGrafter"/>
</dbReference>
<proteinExistence type="predicted"/>
<sequence length="366" mass="42108">MAAELDASGYVSSNVITPTEKSLEFFREQQRFMDNQDYQREDHRDARRILNIANPRVPRMRSMNRSAVLKFWQPVAIARILEIHQSPYLRGAILGDSVGLGKTCETIAVILKIWEDYNQSVIDSKQQGRPIPAGRPFLVIVPPALISQWYSEINRVTDKFTAFIYYGEERPVQGMRTVGSRLRKTDTIFDGSPINARTVVITSYQTFAYRHGLTAVKAWYSETKEFCPKVLLRCPVEFLFSLDSCFTDVILDEAHILRNPETSQSIAVHWLEANFHLLITATPIYNSRKDFEGYVPLLFQPSSLWDKLDRAQLQHFRDQIFYLPLGHPARRLCCTVQAVEDYVLADRMPPSVVGNRLQLIFSQLMI</sequence>
<dbReference type="GeneID" id="37113429"/>